<evidence type="ECO:0000313" key="1">
    <source>
        <dbReference type="EMBL" id="CAM9998070.1"/>
    </source>
</evidence>
<organism evidence="1 2">
    <name type="scientific">Rangifer tarandus platyrhynchus</name>
    <name type="common">Svalbard reindeer</name>
    <dbReference type="NCBI Taxonomy" id="3082113"/>
    <lineage>
        <taxon>Eukaryota</taxon>
        <taxon>Metazoa</taxon>
        <taxon>Chordata</taxon>
        <taxon>Craniata</taxon>
        <taxon>Vertebrata</taxon>
        <taxon>Euteleostomi</taxon>
        <taxon>Mammalia</taxon>
        <taxon>Eutheria</taxon>
        <taxon>Laurasiatheria</taxon>
        <taxon>Artiodactyla</taxon>
        <taxon>Ruminantia</taxon>
        <taxon>Pecora</taxon>
        <taxon>Cervidae</taxon>
        <taxon>Odocoileinae</taxon>
        <taxon>Rangifer</taxon>
    </lineage>
</organism>
<gene>
    <name evidence="1" type="ORF">MRATA1EN22A_LOCUS10517</name>
</gene>
<reference evidence="1" key="2">
    <citation type="submission" date="2025-03" db="EMBL/GenBank/DDBJ databases">
        <authorList>
            <consortium name="ELIXIR-Norway"/>
            <consortium name="Elixir Norway"/>
        </authorList>
    </citation>
    <scope>NUCLEOTIDE SEQUENCE</scope>
</reference>
<dbReference type="Proteomes" id="UP001162501">
    <property type="component" value="Chromosome 20"/>
</dbReference>
<name>A0AC59YUZ6_RANTA</name>
<accession>A0AC59YUZ6</accession>
<reference evidence="1" key="1">
    <citation type="submission" date="2023-05" db="EMBL/GenBank/DDBJ databases">
        <authorList>
            <consortium name="ELIXIR-Norway"/>
        </authorList>
    </citation>
    <scope>NUCLEOTIDE SEQUENCE</scope>
</reference>
<dbReference type="EMBL" id="OX596104">
    <property type="protein sequence ID" value="CAM9998070.1"/>
    <property type="molecule type" value="Genomic_DNA"/>
</dbReference>
<proteinExistence type="predicted"/>
<evidence type="ECO:0000313" key="2">
    <source>
        <dbReference type="Proteomes" id="UP001162501"/>
    </source>
</evidence>
<protein>
    <submittedName>
        <fullName evidence="1">Uncharacterized protein</fullName>
    </submittedName>
</protein>
<sequence length="117" mass="13456">MPLKSLEAQCDPQQRRQYRTGSGKMVGRKRDGAAHRGVFRTARAQSLEQFRPRPYLRIPTSYWTERLFILILGPIEKAVLGSGVGRSVVLRKIFQQKRSYSCKNYLLNIYPVPDTSV</sequence>